<evidence type="ECO:0000256" key="3">
    <source>
        <dbReference type="ARBA" id="ARBA00022679"/>
    </source>
</evidence>
<keyword evidence="2 6" id="KW-0489">Methyltransferase</keyword>
<comment type="caution">
    <text evidence="6">The sequence shown here is derived from an EMBL/GenBank/DDBJ whole genome shotgun (WGS) entry which is preliminary data.</text>
</comment>
<evidence type="ECO:0000256" key="5">
    <source>
        <dbReference type="ARBA" id="ARBA00023098"/>
    </source>
</evidence>
<evidence type="ECO:0000256" key="1">
    <source>
        <dbReference type="ARBA" id="ARBA00010815"/>
    </source>
</evidence>
<name>A0ABT5KKH7_9BURK</name>
<dbReference type="Proteomes" id="UP001221189">
    <property type="component" value="Unassembled WGS sequence"/>
</dbReference>
<protein>
    <submittedName>
        <fullName evidence="6">Class I SAM-dependent methyltransferase</fullName>
        <ecNumber evidence="6">2.1.1.-</ecNumber>
    </submittedName>
</protein>
<proteinExistence type="inferred from homology"/>
<dbReference type="EMBL" id="JAQQXT010000022">
    <property type="protein sequence ID" value="MDC8774447.1"/>
    <property type="molecule type" value="Genomic_DNA"/>
</dbReference>
<gene>
    <name evidence="6" type="ORF">PRZ03_23025</name>
</gene>
<keyword evidence="7" id="KW-1185">Reference proteome</keyword>
<comment type="similarity">
    <text evidence="1">Belongs to the CFA/CMAS family.</text>
</comment>
<dbReference type="InterPro" id="IPR029063">
    <property type="entry name" value="SAM-dependent_MTases_sf"/>
</dbReference>
<keyword evidence="3 6" id="KW-0808">Transferase</keyword>
<keyword evidence="4" id="KW-0949">S-adenosyl-L-methionine</keyword>
<dbReference type="CDD" id="cd02440">
    <property type="entry name" value="AdoMet_MTases"/>
    <property type="match status" value="1"/>
</dbReference>
<reference evidence="6 7" key="1">
    <citation type="submission" date="2022-10" db="EMBL/GenBank/DDBJ databases">
        <title>Paucibacter sp. hw1 Genome sequencing.</title>
        <authorList>
            <person name="Park S."/>
        </authorList>
    </citation>
    <scope>NUCLEOTIDE SEQUENCE [LARGE SCALE GENOMIC DNA]</scope>
    <source>
        <strain evidence="7">hw1</strain>
    </source>
</reference>
<sequence>MVDMRIFESLPCKLALAWPGGRLGTKSADVRLTLHDLPLLLGLARGQIGHLADAYVRGRMEIEGSLADVMKVAAHLVGNPVKRGERGWWPAPIRHWRSRWRHHQLRDARSVQSHYDLSDDFFALWLDPRRVYSCAYFSDPAMGLAQAQEAKLELICRKLQLAPGQRFLDVGAGWGGLLLWAAEHYGVHATGITLSQNQHRYVSRLIDERGLSGRVEVQLLDYRQLPEAQTFDRIASVGMFEHVGHGHLGGYFARLCNHLRPGGLVLNHGITAGGLRNESLGAGIGEYIERHIFPGGELVHVAAVTQSLAQGGLELLDVENLRPHYARTLWAWSDGLERQIEAARCLTDEAKVRAYRLYLAGSAMSFEQGWLSLYQLLAAKPDGQVRGAAGQSTAAVLPGAQSDYCFSRAHMYADPQP</sequence>
<organism evidence="6 7">
    <name type="scientific">Roseateles albus</name>
    <dbReference type="NCBI Taxonomy" id="2987525"/>
    <lineage>
        <taxon>Bacteria</taxon>
        <taxon>Pseudomonadati</taxon>
        <taxon>Pseudomonadota</taxon>
        <taxon>Betaproteobacteria</taxon>
        <taxon>Burkholderiales</taxon>
        <taxon>Sphaerotilaceae</taxon>
        <taxon>Roseateles</taxon>
    </lineage>
</organism>
<dbReference type="GO" id="GO:0032259">
    <property type="term" value="P:methylation"/>
    <property type="evidence" value="ECO:0007669"/>
    <property type="project" value="UniProtKB-KW"/>
</dbReference>
<dbReference type="RefSeq" id="WP_273602468.1">
    <property type="nucleotide sequence ID" value="NZ_JAQQXT010000022.1"/>
</dbReference>
<dbReference type="PIRSF" id="PIRSF003085">
    <property type="entry name" value="CMAS"/>
    <property type="match status" value="1"/>
</dbReference>
<dbReference type="InterPro" id="IPR050723">
    <property type="entry name" value="CFA/CMAS"/>
</dbReference>
<accession>A0ABT5KKH7</accession>
<dbReference type="Pfam" id="PF02353">
    <property type="entry name" value="CMAS"/>
    <property type="match status" value="1"/>
</dbReference>
<evidence type="ECO:0000313" key="6">
    <source>
        <dbReference type="EMBL" id="MDC8774447.1"/>
    </source>
</evidence>
<keyword evidence="5" id="KW-0443">Lipid metabolism</keyword>
<dbReference type="GO" id="GO:0008168">
    <property type="term" value="F:methyltransferase activity"/>
    <property type="evidence" value="ECO:0007669"/>
    <property type="project" value="UniProtKB-KW"/>
</dbReference>
<dbReference type="EC" id="2.1.1.-" evidence="6"/>
<evidence type="ECO:0000256" key="4">
    <source>
        <dbReference type="ARBA" id="ARBA00022691"/>
    </source>
</evidence>
<evidence type="ECO:0000313" key="7">
    <source>
        <dbReference type="Proteomes" id="UP001221189"/>
    </source>
</evidence>
<dbReference type="PANTHER" id="PTHR43667">
    <property type="entry name" value="CYCLOPROPANE-FATTY-ACYL-PHOSPHOLIPID SYNTHASE"/>
    <property type="match status" value="1"/>
</dbReference>
<evidence type="ECO:0000256" key="2">
    <source>
        <dbReference type="ARBA" id="ARBA00022603"/>
    </source>
</evidence>
<dbReference type="PANTHER" id="PTHR43667:SF1">
    <property type="entry name" value="CYCLOPROPANE-FATTY-ACYL-PHOSPHOLIPID SYNTHASE"/>
    <property type="match status" value="1"/>
</dbReference>
<dbReference type="InterPro" id="IPR003333">
    <property type="entry name" value="CMAS"/>
</dbReference>
<dbReference type="SUPFAM" id="SSF53335">
    <property type="entry name" value="S-adenosyl-L-methionine-dependent methyltransferases"/>
    <property type="match status" value="1"/>
</dbReference>
<dbReference type="Gene3D" id="3.40.50.150">
    <property type="entry name" value="Vaccinia Virus protein VP39"/>
    <property type="match status" value="1"/>
</dbReference>